<dbReference type="InterPro" id="IPR012340">
    <property type="entry name" value="NA-bd_OB-fold"/>
</dbReference>
<protein>
    <recommendedName>
        <fullName evidence="3">RNA-binding protein</fullName>
    </recommendedName>
</protein>
<gene>
    <name evidence="1" type="ORF">GCM10011579_059780</name>
</gene>
<comment type="caution">
    <text evidence="1">The sequence shown here is derived from an EMBL/GenBank/DDBJ whole genome shotgun (WGS) entry which is preliminary data.</text>
</comment>
<name>A0A917Y9F4_9ACTN</name>
<evidence type="ECO:0000313" key="2">
    <source>
        <dbReference type="Proteomes" id="UP000600365"/>
    </source>
</evidence>
<dbReference type="Proteomes" id="UP000600365">
    <property type="component" value="Unassembled WGS sequence"/>
</dbReference>
<evidence type="ECO:0000313" key="1">
    <source>
        <dbReference type="EMBL" id="GGN77486.1"/>
    </source>
</evidence>
<sequence>MSEFAWPLESPPPEEVRQSWPKTVAALPAGTHVTGHVIGRQRFGVFVQIKGHANAVGLAEVRGNMPHHMELPQLGAEVGGWVVDHADHNHQVKIRLDEWTADPAGR</sequence>
<proteinExistence type="predicted"/>
<evidence type="ECO:0008006" key="3">
    <source>
        <dbReference type="Google" id="ProtNLM"/>
    </source>
</evidence>
<dbReference type="EMBL" id="BMMM01000012">
    <property type="protein sequence ID" value="GGN77486.1"/>
    <property type="molecule type" value="Genomic_DNA"/>
</dbReference>
<dbReference type="AlphaFoldDB" id="A0A917Y9F4"/>
<organism evidence="1 2">
    <name type="scientific">Streptomyces albiflavescens</name>
    <dbReference type="NCBI Taxonomy" id="1623582"/>
    <lineage>
        <taxon>Bacteria</taxon>
        <taxon>Bacillati</taxon>
        <taxon>Actinomycetota</taxon>
        <taxon>Actinomycetes</taxon>
        <taxon>Kitasatosporales</taxon>
        <taxon>Streptomycetaceae</taxon>
        <taxon>Streptomyces</taxon>
    </lineage>
</organism>
<dbReference type="SUPFAM" id="SSF50249">
    <property type="entry name" value="Nucleic acid-binding proteins"/>
    <property type="match status" value="1"/>
</dbReference>
<keyword evidence="2" id="KW-1185">Reference proteome</keyword>
<reference evidence="1 2" key="1">
    <citation type="journal article" date="2014" name="Int. J. Syst. Evol. Microbiol.">
        <title>Complete genome sequence of Corynebacterium casei LMG S-19264T (=DSM 44701T), isolated from a smear-ripened cheese.</title>
        <authorList>
            <consortium name="US DOE Joint Genome Institute (JGI-PGF)"/>
            <person name="Walter F."/>
            <person name="Albersmeier A."/>
            <person name="Kalinowski J."/>
            <person name="Ruckert C."/>
        </authorList>
    </citation>
    <scope>NUCLEOTIDE SEQUENCE [LARGE SCALE GENOMIC DNA]</scope>
    <source>
        <strain evidence="1 2">CGMCC 4.7111</strain>
    </source>
</reference>
<accession>A0A917Y9F4</accession>
<dbReference type="RefSeq" id="WP_229703446.1">
    <property type="nucleotide sequence ID" value="NZ_BMMM01000012.1"/>
</dbReference>